<dbReference type="SUPFAM" id="SSF51161">
    <property type="entry name" value="Trimeric LpxA-like enzymes"/>
    <property type="match status" value="1"/>
</dbReference>
<dbReference type="PANTHER" id="PTHR43378">
    <property type="entry name" value="UDP-3-O-ACYLGLUCOSAMINE N-ACYLTRANSFERASE"/>
    <property type="match status" value="1"/>
</dbReference>
<dbReference type="InterPro" id="IPR018357">
    <property type="entry name" value="Hexapep_transf_CS"/>
</dbReference>
<evidence type="ECO:0000259" key="8">
    <source>
        <dbReference type="Pfam" id="PF04613"/>
    </source>
</evidence>
<dbReference type="InterPro" id="IPR020573">
    <property type="entry name" value="UDP_GlcNAc_AcTrfase_non-rep"/>
</dbReference>
<sequence length="343" mass="37012">MLSISLSELSKKICAKLYGDDNVIIHGISSIENAKSGQVTFLSNSRFRNKLSLCKASAIIISKQDLPFCKQNALVAKNPYLAYAKTAQIMNTVPKQNYGISKNSIISKDVLYGKNISIGHNSVIESGVKLGDNVTIGSGCFIGQQSSIGSYTRLWDNTTIYYRTVIGKHCILHAGSIIGADGFGYVNDHGIWVKIPHLGRVVLGNNIEIGSLTTIDRGSLDDTYIGNGVIIDNQCQIAHNVNIGDHTAIAGGVIMAGSVSIGRNCMIGGASVINGHIKICDQVVITGMSMVMRSINSPGIYSSGIPAQPNKKWRQNTALIMHVNKIKKKIQKLKKQISEINLL</sequence>
<dbReference type="EMBL" id="CP003315">
    <property type="protein sequence ID" value="AFA41215.1"/>
    <property type="molecule type" value="Genomic_DNA"/>
</dbReference>
<dbReference type="Pfam" id="PF00132">
    <property type="entry name" value="Hexapep"/>
    <property type="match status" value="2"/>
</dbReference>
<dbReference type="STRING" id="1142511.WIGMOR_0383"/>
<dbReference type="InterPro" id="IPR007691">
    <property type="entry name" value="LpxD"/>
</dbReference>
<comment type="similarity">
    <text evidence="7">Belongs to the transferase hexapeptide repeat family. LpxD subfamily.</text>
</comment>
<dbReference type="NCBIfam" id="TIGR01853">
    <property type="entry name" value="lipid_A_lpxD"/>
    <property type="match status" value="1"/>
</dbReference>
<name>H6Q4T2_WIGGL</name>
<feature type="active site" description="Proton acceptor" evidence="7">
    <location>
        <position position="239"/>
    </location>
</feature>
<evidence type="ECO:0000256" key="1">
    <source>
        <dbReference type="ARBA" id="ARBA00022516"/>
    </source>
</evidence>
<evidence type="ECO:0000256" key="5">
    <source>
        <dbReference type="ARBA" id="ARBA00023098"/>
    </source>
</evidence>
<evidence type="ECO:0000313" key="10">
    <source>
        <dbReference type="Proteomes" id="UP000009061"/>
    </source>
</evidence>
<keyword evidence="10" id="KW-1185">Reference proteome</keyword>
<dbReference type="KEGG" id="wgl:WIGMOR_0383"/>
<dbReference type="GO" id="GO:0009245">
    <property type="term" value="P:lipid A biosynthetic process"/>
    <property type="evidence" value="ECO:0007669"/>
    <property type="project" value="UniProtKB-UniRule"/>
</dbReference>
<feature type="domain" description="UDP-3-O-[3-hydroxymyristoyl] glucosamine N-acyltransferase non-repeat region" evidence="8">
    <location>
        <begin position="23"/>
        <end position="88"/>
    </location>
</feature>
<evidence type="ECO:0000256" key="6">
    <source>
        <dbReference type="ARBA" id="ARBA00023315"/>
    </source>
</evidence>
<dbReference type="CDD" id="cd03352">
    <property type="entry name" value="LbH_LpxD"/>
    <property type="match status" value="1"/>
</dbReference>
<dbReference type="Pfam" id="PF04613">
    <property type="entry name" value="LpxD"/>
    <property type="match status" value="1"/>
</dbReference>
<dbReference type="PROSITE" id="PS00101">
    <property type="entry name" value="HEXAPEP_TRANSFERASES"/>
    <property type="match status" value="1"/>
</dbReference>
<evidence type="ECO:0000256" key="4">
    <source>
        <dbReference type="ARBA" id="ARBA00022737"/>
    </source>
</evidence>
<dbReference type="HAMAP" id="MF_00523">
    <property type="entry name" value="LpxD"/>
    <property type="match status" value="1"/>
</dbReference>
<dbReference type="GO" id="GO:0016020">
    <property type="term" value="C:membrane"/>
    <property type="evidence" value="ECO:0007669"/>
    <property type="project" value="GOC"/>
</dbReference>
<dbReference type="PANTHER" id="PTHR43378:SF2">
    <property type="entry name" value="UDP-3-O-ACYLGLUCOSAMINE N-ACYLTRANSFERASE 1, MITOCHONDRIAL-RELATED"/>
    <property type="match status" value="1"/>
</dbReference>
<comment type="catalytic activity">
    <reaction evidence="7">
        <text>a UDP-3-O-[(3R)-3-hydroxyacyl]-alpha-D-glucosamine + a (3R)-hydroxyacyl-[ACP] = a UDP-2-N,3-O-bis[(3R)-3-hydroxyacyl]-alpha-D-glucosamine + holo-[ACP] + H(+)</text>
        <dbReference type="Rhea" id="RHEA:53836"/>
        <dbReference type="Rhea" id="RHEA-COMP:9685"/>
        <dbReference type="Rhea" id="RHEA-COMP:9945"/>
        <dbReference type="ChEBI" id="CHEBI:15378"/>
        <dbReference type="ChEBI" id="CHEBI:64479"/>
        <dbReference type="ChEBI" id="CHEBI:78827"/>
        <dbReference type="ChEBI" id="CHEBI:137740"/>
        <dbReference type="ChEBI" id="CHEBI:137748"/>
        <dbReference type="EC" id="2.3.1.191"/>
    </reaction>
</comment>
<keyword evidence="3 7" id="KW-0808">Transferase</keyword>
<keyword evidence="6 7" id="KW-0012">Acyltransferase</keyword>
<keyword evidence="1 7" id="KW-0444">Lipid biosynthesis</keyword>
<proteinExistence type="inferred from homology"/>
<dbReference type="HOGENOM" id="CLU_049865_0_1_6"/>
<dbReference type="Gene3D" id="2.160.10.10">
    <property type="entry name" value="Hexapeptide repeat proteins"/>
    <property type="match status" value="1"/>
</dbReference>
<comment type="function">
    <text evidence="7">Catalyzes the N-acylation of UDP-3-O-(hydroxytetradecanoyl)glucosamine using 3-hydroxytetradecanoyl-ACP as the acyl donor. Is involved in the biosynthesis of lipid A, a phosphorylated glycolipid that anchors the lipopolysaccharide to the outer membrane of the cell.</text>
</comment>
<dbReference type="Gene3D" id="3.40.1390.10">
    <property type="entry name" value="MurE/MurF, N-terminal domain"/>
    <property type="match status" value="1"/>
</dbReference>
<keyword evidence="4 7" id="KW-0677">Repeat</keyword>
<evidence type="ECO:0000256" key="3">
    <source>
        <dbReference type="ARBA" id="ARBA00022679"/>
    </source>
</evidence>
<evidence type="ECO:0000256" key="7">
    <source>
        <dbReference type="HAMAP-Rule" id="MF_00523"/>
    </source>
</evidence>
<comment type="subunit">
    <text evidence="7">Homotrimer.</text>
</comment>
<dbReference type="InterPro" id="IPR011004">
    <property type="entry name" value="Trimer_LpxA-like_sf"/>
</dbReference>
<dbReference type="OrthoDB" id="9784739at2"/>
<dbReference type="InterPro" id="IPR001451">
    <property type="entry name" value="Hexapep"/>
</dbReference>
<keyword evidence="2 7" id="KW-0441">Lipid A biosynthesis</keyword>
<dbReference type="Proteomes" id="UP000009061">
    <property type="component" value="Chromosome"/>
</dbReference>
<keyword evidence="5 7" id="KW-0443">Lipid metabolism</keyword>
<dbReference type="AlphaFoldDB" id="H6Q4T2"/>
<comment type="catalytic activity">
    <reaction evidence="7">
        <text>UDP-3-O-[(3R)-3-hydroxytetradecanoyl]-alpha-D-glucosamine + (3R)-hydroxytetradecanoyl-[ACP] = UDP-2-N,3-O-bis[(3R)-3-hydroxytetradecanoyl]-alpha-D-glucosamine + holo-[ACP] + H(+)</text>
        <dbReference type="Rhea" id="RHEA:17817"/>
        <dbReference type="Rhea" id="RHEA-COMP:9646"/>
        <dbReference type="Rhea" id="RHEA-COMP:9685"/>
        <dbReference type="ChEBI" id="CHEBI:15378"/>
        <dbReference type="ChEBI" id="CHEBI:64479"/>
        <dbReference type="ChEBI" id="CHEBI:71573"/>
        <dbReference type="ChEBI" id="CHEBI:78474"/>
        <dbReference type="ChEBI" id="CHEBI:78847"/>
    </reaction>
</comment>
<dbReference type="NCBIfam" id="NF002060">
    <property type="entry name" value="PRK00892.1"/>
    <property type="match status" value="1"/>
</dbReference>
<comment type="pathway">
    <text evidence="7">Glycolipid biosynthesis; lipid IV(A) biosynthesis; lipid IV(A) from (3R)-3-hydroxytetradecanoyl-[acyl-carrier-protein] and UDP-N-acetyl-alpha-D-glucosamine: step 3/6.</text>
</comment>
<dbReference type="UniPathway" id="UPA00359">
    <property type="reaction ID" value="UER00479"/>
</dbReference>
<organism evidence="9 10">
    <name type="scientific">Wigglesworthia glossinidia endosymbiont of Glossina morsitans morsitans</name>
    <name type="common">Yale colony</name>
    <dbReference type="NCBI Taxonomy" id="1142511"/>
    <lineage>
        <taxon>Bacteria</taxon>
        <taxon>Pseudomonadati</taxon>
        <taxon>Pseudomonadota</taxon>
        <taxon>Gammaproteobacteria</taxon>
        <taxon>Enterobacterales</taxon>
        <taxon>Erwiniaceae</taxon>
        <taxon>Wigglesworthia</taxon>
    </lineage>
</organism>
<dbReference type="Pfam" id="PF14602">
    <property type="entry name" value="Hexapep_2"/>
    <property type="match status" value="1"/>
</dbReference>
<protein>
    <recommendedName>
        <fullName evidence="7">UDP-3-O-(3-hydroxymyristoyl)glucosamine N-acyltransferase</fullName>
        <shortName evidence="7">UDP-3-O-(3-OHC14)-GlcN N-acyltransferase</shortName>
        <ecNumber evidence="7">2.3.1.191</ecNumber>
    </recommendedName>
    <alternativeName>
        <fullName evidence="7">UDP-3-O-(3-hydroxytetradecanoyl)glucosamine N-acyltransferase</fullName>
    </alternativeName>
</protein>
<dbReference type="eggNOG" id="COG1044">
    <property type="taxonomic scope" value="Bacteria"/>
</dbReference>
<evidence type="ECO:0000313" key="9">
    <source>
        <dbReference type="EMBL" id="AFA41215.1"/>
    </source>
</evidence>
<gene>
    <name evidence="7 9" type="primary">lpxD</name>
    <name evidence="9" type="synonym">fir</name>
    <name evidence="9" type="synonym">firA</name>
    <name evidence="9" type="synonym">hlpA</name>
    <name evidence="9" type="synonym">omsA</name>
    <name evidence="9" type="synonym">skp</name>
    <name evidence="9" type="synonym">ssc</name>
    <name evidence="9" type="ORF">WIGMOR_0383</name>
</gene>
<dbReference type="GO" id="GO:0103118">
    <property type="term" value="F:UDP-3-O-[(3R)-3-hydroxyacyl]-glucosamine N-acyltransferase activity"/>
    <property type="evidence" value="ECO:0007669"/>
    <property type="project" value="UniProtKB-EC"/>
</dbReference>
<dbReference type="RefSeq" id="WP_014354154.1">
    <property type="nucleotide sequence ID" value="NC_016893.1"/>
</dbReference>
<dbReference type="GO" id="GO:0016410">
    <property type="term" value="F:N-acyltransferase activity"/>
    <property type="evidence" value="ECO:0007669"/>
    <property type="project" value="InterPro"/>
</dbReference>
<dbReference type="EC" id="2.3.1.191" evidence="7"/>
<evidence type="ECO:0000256" key="2">
    <source>
        <dbReference type="ARBA" id="ARBA00022556"/>
    </source>
</evidence>
<reference evidence="9 10" key="1">
    <citation type="journal article" date="2012" name="MBio">
        <title>Insight into the transmission biology and species-specific functional capabilities of tsetse (Diptera: glossinidae) obligate symbiont wigglesworthia.</title>
        <authorList>
            <person name="Rio R.V."/>
            <person name="Symula R.E."/>
            <person name="Wang J."/>
            <person name="Lohs C."/>
            <person name="Wu Y.N."/>
            <person name="Snyder A.K."/>
            <person name="Bjornson R.D."/>
            <person name="Oshima K."/>
            <person name="Biehl B.S."/>
            <person name="Perna N.T."/>
            <person name="Hattori M."/>
            <person name="Aksoy S."/>
        </authorList>
    </citation>
    <scope>NUCLEOTIDE SEQUENCE [LARGE SCALE GENOMIC DNA]</scope>
    <source>
        <strain evidence="9">WGM</strain>
    </source>
</reference>
<accession>H6Q4T2</accession>